<evidence type="ECO:0000256" key="5">
    <source>
        <dbReference type="ARBA" id="ARBA00023136"/>
    </source>
</evidence>
<evidence type="ECO:0000256" key="4">
    <source>
        <dbReference type="ARBA" id="ARBA00022989"/>
    </source>
</evidence>
<dbReference type="RefSeq" id="WP_200260599.1">
    <property type="nucleotide sequence ID" value="NZ_NRSH01000144.1"/>
</dbReference>
<keyword evidence="4 6" id="KW-1133">Transmembrane helix</keyword>
<dbReference type="EMBL" id="NRSH01000144">
    <property type="protein sequence ID" value="MBK1727401.1"/>
    <property type="molecule type" value="Genomic_DNA"/>
</dbReference>
<comment type="similarity">
    <text evidence="2">Belongs to the autoinducer-2 exporter (AI-2E) (TC 2.A.86) family.</text>
</comment>
<keyword evidence="8" id="KW-1185">Reference proteome</keyword>
<feature type="transmembrane region" description="Helical" evidence="6">
    <location>
        <begin position="149"/>
        <end position="167"/>
    </location>
</feature>
<organism evidence="7 8">
    <name type="scientific">Halorhodospira neutriphila</name>
    <dbReference type="NCBI Taxonomy" id="168379"/>
    <lineage>
        <taxon>Bacteria</taxon>
        <taxon>Pseudomonadati</taxon>
        <taxon>Pseudomonadota</taxon>
        <taxon>Gammaproteobacteria</taxon>
        <taxon>Chromatiales</taxon>
        <taxon>Ectothiorhodospiraceae</taxon>
        <taxon>Halorhodospira</taxon>
    </lineage>
</organism>
<dbReference type="Proteomes" id="UP000738126">
    <property type="component" value="Unassembled WGS sequence"/>
</dbReference>
<keyword evidence="3 6" id="KW-0812">Transmembrane</keyword>
<keyword evidence="5 6" id="KW-0472">Membrane</keyword>
<accession>A0ABS1E6N9</accession>
<feature type="transmembrane region" description="Helical" evidence="6">
    <location>
        <begin position="302"/>
        <end position="325"/>
    </location>
</feature>
<dbReference type="Pfam" id="PF01594">
    <property type="entry name" value="AI-2E_transport"/>
    <property type="match status" value="1"/>
</dbReference>
<feature type="transmembrane region" description="Helical" evidence="6">
    <location>
        <begin position="7"/>
        <end position="38"/>
    </location>
</feature>
<reference evidence="7 8" key="1">
    <citation type="journal article" date="2020" name="Microorganisms">
        <title>Osmotic Adaptation and Compatible Solute Biosynthesis of Phototrophic Bacteria as Revealed from Genome Analyses.</title>
        <authorList>
            <person name="Imhoff J.F."/>
            <person name="Rahn T."/>
            <person name="Kunzel S."/>
            <person name="Keller A."/>
            <person name="Neulinger S.C."/>
        </authorList>
    </citation>
    <scope>NUCLEOTIDE SEQUENCE [LARGE SCALE GENOMIC DNA]</scope>
    <source>
        <strain evidence="7 8">DSM 15116</strain>
    </source>
</reference>
<evidence type="ECO:0000256" key="2">
    <source>
        <dbReference type="ARBA" id="ARBA00009773"/>
    </source>
</evidence>
<evidence type="ECO:0000256" key="3">
    <source>
        <dbReference type="ARBA" id="ARBA00022692"/>
    </source>
</evidence>
<feature type="transmembrane region" description="Helical" evidence="6">
    <location>
        <begin position="263"/>
        <end position="282"/>
    </location>
</feature>
<protein>
    <recommendedName>
        <fullName evidence="9">AI-2E family transporter</fullName>
    </recommendedName>
</protein>
<dbReference type="PANTHER" id="PTHR21716">
    <property type="entry name" value="TRANSMEMBRANE PROTEIN"/>
    <property type="match status" value="1"/>
</dbReference>
<comment type="subcellular location">
    <subcellularLocation>
        <location evidence="1">Membrane</location>
        <topology evidence="1">Multi-pass membrane protein</topology>
    </subcellularLocation>
</comment>
<feature type="transmembrane region" description="Helical" evidence="6">
    <location>
        <begin position="202"/>
        <end position="225"/>
    </location>
</feature>
<evidence type="ECO:0000256" key="1">
    <source>
        <dbReference type="ARBA" id="ARBA00004141"/>
    </source>
</evidence>
<proteinExistence type="inferred from homology"/>
<evidence type="ECO:0008006" key="9">
    <source>
        <dbReference type="Google" id="ProtNLM"/>
    </source>
</evidence>
<name>A0ABS1E6N9_9GAMM</name>
<gene>
    <name evidence="7" type="ORF">CKO13_10320</name>
</gene>
<evidence type="ECO:0000256" key="6">
    <source>
        <dbReference type="SAM" id="Phobius"/>
    </source>
</evidence>
<feature type="transmembrane region" description="Helical" evidence="6">
    <location>
        <begin position="58"/>
        <end position="80"/>
    </location>
</feature>
<dbReference type="PANTHER" id="PTHR21716:SF64">
    <property type="entry name" value="AI-2 TRANSPORT PROTEIN TQSA"/>
    <property type="match status" value="1"/>
</dbReference>
<sequence>MSHHARIWLAIAAAFLGGLYLLSSILFPFVLGMVIAYMLDPLCDRLQARGVPRTAATVLIVGGFLLIVAVALAVAVPLLWSQAVDLIERAPQLHQRAKELIAPLWADLTPYLSESVRTRIEQAAAAYAGTAAGWIGSAVQALFSGSLAAFDLLSTALITPLVAFYLIRDWDTLVAEIDRRIPRPAVGIARARAREIDATLAAWMRGVATVAAILAGFYIVSLSAIGLSYSVLIGLFAGLVSFIPFVGAIVGGLLALISALFTFDAPLMWLVTLGIFFVGQVVESNILTPRLVGRNVELHEVWVIFALMAGGLLFGFTGVLLAIPVTASLGVLVRATDDYYLASRLYDPQDAQGGGSAGDG</sequence>
<evidence type="ECO:0000313" key="7">
    <source>
        <dbReference type="EMBL" id="MBK1727401.1"/>
    </source>
</evidence>
<comment type="caution">
    <text evidence="7">The sequence shown here is derived from an EMBL/GenBank/DDBJ whole genome shotgun (WGS) entry which is preliminary data.</text>
</comment>
<feature type="transmembrane region" description="Helical" evidence="6">
    <location>
        <begin position="231"/>
        <end position="256"/>
    </location>
</feature>
<dbReference type="InterPro" id="IPR002549">
    <property type="entry name" value="AI-2E-like"/>
</dbReference>
<evidence type="ECO:0000313" key="8">
    <source>
        <dbReference type="Proteomes" id="UP000738126"/>
    </source>
</evidence>